<dbReference type="OrthoDB" id="8117402at2759"/>
<organism evidence="8 9">
    <name type="scientific">Russula ochroleuca</name>
    <dbReference type="NCBI Taxonomy" id="152965"/>
    <lineage>
        <taxon>Eukaryota</taxon>
        <taxon>Fungi</taxon>
        <taxon>Dikarya</taxon>
        <taxon>Basidiomycota</taxon>
        <taxon>Agaricomycotina</taxon>
        <taxon>Agaricomycetes</taxon>
        <taxon>Russulales</taxon>
        <taxon>Russulaceae</taxon>
        <taxon>Russula</taxon>
    </lineage>
</organism>
<keyword evidence="3 5" id="KW-0863">Zinc-finger</keyword>
<evidence type="ECO:0000259" key="7">
    <source>
        <dbReference type="PROSITE" id="PS50157"/>
    </source>
</evidence>
<protein>
    <recommendedName>
        <fullName evidence="7">C2H2-type domain-containing protein</fullName>
    </recommendedName>
</protein>
<reference evidence="8" key="2">
    <citation type="journal article" date="2020" name="Nat. Commun.">
        <title>Large-scale genome sequencing of mycorrhizal fungi provides insights into the early evolution of symbiotic traits.</title>
        <authorList>
            <person name="Miyauchi S."/>
            <person name="Kiss E."/>
            <person name="Kuo A."/>
            <person name="Drula E."/>
            <person name="Kohler A."/>
            <person name="Sanchez-Garcia M."/>
            <person name="Morin E."/>
            <person name="Andreopoulos B."/>
            <person name="Barry K.W."/>
            <person name="Bonito G."/>
            <person name="Buee M."/>
            <person name="Carver A."/>
            <person name="Chen C."/>
            <person name="Cichocki N."/>
            <person name="Clum A."/>
            <person name="Culley D."/>
            <person name="Crous P.W."/>
            <person name="Fauchery L."/>
            <person name="Girlanda M."/>
            <person name="Hayes R.D."/>
            <person name="Keri Z."/>
            <person name="LaButti K."/>
            <person name="Lipzen A."/>
            <person name="Lombard V."/>
            <person name="Magnuson J."/>
            <person name="Maillard F."/>
            <person name="Murat C."/>
            <person name="Nolan M."/>
            <person name="Ohm R.A."/>
            <person name="Pangilinan J."/>
            <person name="Pereira M.F."/>
            <person name="Perotto S."/>
            <person name="Peter M."/>
            <person name="Pfister S."/>
            <person name="Riley R."/>
            <person name="Sitrit Y."/>
            <person name="Stielow J.B."/>
            <person name="Szollosi G."/>
            <person name="Zifcakova L."/>
            <person name="Stursova M."/>
            <person name="Spatafora J.W."/>
            <person name="Tedersoo L."/>
            <person name="Vaario L.M."/>
            <person name="Yamada A."/>
            <person name="Yan M."/>
            <person name="Wang P."/>
            <person name="Xu J."/>
            <person name="Bruns T."/>
            <person name="Baldrian P."/>
            <person name="Vilgalys R."/>
            <person name="Dunand C."/>
            <person name="Henrissat B."/>
            <person name="Grigoriev I.V."/>
            <person name="Hibbett D."/>
            <person name="Nagy L.G."/>
            <person name="Martin F.M."/>
        </authorList>
    </citation>
    <scope>NUCLEOTIDE SEQUENCE</scope>
    <source>
        <strain evidence="8">Prilba</strain>
    </source>
</reference>
<evidence type="ECO:0000256" key="2">
    <source>
        <dbReference type="ARBA" id="ARBA00022737"/>
    </source>
</evidence>
<evidence type="ECO:0000256" key="3">
    <source>
        <dbReference type="ARBA" id="ARBA00022771"/>
    </source>
</evidence>
<reference evidence="8" key="1">
    <citation type="submission" date="2019-10" db="EMBL/GenBank/DDBJ databases">
        <authorList>
            <consortium name="DOE Joint Genome Institute"/>
            <person name="Kuo A."/>
            <person name="Miyauchi S."/>
            <person name="Kiss E."/>
            <person name="Drula E."/>
            <person name="Kohler A."/>
            <person name="Sanchez-Garcia M."/>
            <person name="Andreopoulos B."/>
            <person name="Barry K.W."/>
            <person name="Bonito G."/>
            <person name="Buee M."/>
            <person name="Carver A."/>
            <person name="Chen C."/>
            <person name="Cichocki N."/>
            <person name="Clum A."/>
            <person name="Culley D."/>
            <person name="Crous P.W."/>
            <person name="Fauchery L."/>
            <person name="Girlanda M."/>
            <person name="Hayes R."/>
            <person name="Keri Z."/>
            <person name="LaButti K."/>
            <person name="Lipzen A."/>
            <person name="Lombard V."/>
            <person name="Magnuson J."/>
            <person name="Maillard F."/>
            <person name="Morin E."/>
            <person name="Murat C."/>
            <person name="Nolan M."/>
            <person name="Ohm R."/>
            <person name="Pangilinan J."/>
            <person name="Pereira M."/>
            <person name="Perotto S."/>
            <person name="Peter M."/>
            <person name="Riley R."/>
            <person name="Sitrit Y."/>
            <person name="Stielow B."/>
            <person name="Szollosi G."/>
            <person name="Zifcakova L."/>
            <person name="Stursova M."/>
            <person name="Spatafora J.W."/>
            <person name="Tedersoo L."/>
            <person name="Vaario L.-M."/>
            <person name="Yamada A."/>
            <person name="Yan M."/>
            <person name="Wang P."/>
            <person name="Xu J."/>
            <person name="Bruns T."/>
            <person name="Baldrian P."/>
            <person name="Vilgalys R."/>
            <person name="Henrissat B."/>
            <person name="Grigoriev I.V."/>
            <person name="Hibbett D."/>
            <person name="Nagy L.G."/>
            <person name="Martin F.M."/>
        </authorList>
    </citation>
    <scope>NUCLEOTIDE SEQUENCE</scope>
    <source>
        <strain evidence="8">Prilba</strain>
    </source>
</reference>
<keyword evidence="1" id="KW-0479">Metal-binding</keyword>
<dbReference type="GO" id="GO:0008270">
    <property type="term" value="F:zinc ion binding"/>
    <property type="evidence" value="ECO:0007669"/>
    <property type="project" value="UniProtKB-KW"/>
</dbReference>
<evidence type="ECO:0000256" key="6">
    <source>
        <dbReference type="SAM" id="MobiDB-lite"/>
    </source>
</evidence>
<feature type="domain" description="C2H2-type" evidence="7">
    <location>
        <begin position="207"/>
        <end position="234"/>
    </location>
</feature>
<evidence type="ECO:0000256" key="5">
    <source>
        <dbReference type="PROSITE-ProRule" id="PRU00042"/>
    </source>
</evidence>
<comment type="caution">
    <text evidence="8">The sequence shown here is derived from an EMBL/GenBank/DDBJ whole genome shotgun (WGS) entry which is preliminary data.</text>
</comment>
<gene>
    <name evidence="8" type="ORF">DFH94DRAFT_739411</name>
</gene>
<dbReference type="InterPro" id="IPR013087">
    <property type="entry name" value="Znf_C2H2_type"/>
</dbReference>
<keyword evidence="9" id="KW-1185">Reference proteome</keyword>
<dbReference type="PANTHER" id="PTHR19818">
    <property type="entry name" value="ZINC FINGER PROTEIN ZIC AND GLI"/>
    <property type="match status" value="1"/>
</dbReference>
<evidence type="ECO:0000256" key="1">
    <source>
        <dbReference type="ARBA" id="ARBA00022723"/>
    </source>
</evidence>
<dbReference type="AlphaFoldDB" id="A0A9P5T9T1"/>
<dbReference type="GO" id="GO:0045944">
    <property type="term" value="P:positive regulation of transcription by RNA polymerase II"/>
    <property type="evidence" value="ECO:0007669"/>
    <property type="project" value="UniProtKB-ARBA"/>
</dbReference>
<feature type="compositionally biased region" description="Pro residues" evidence="6">
    <location>
        <begin position="137"/>
        <end position="147"/>
    </location>
</feature>
<dbReference type="SUPFAM" id="SSF57667">
    <property type="entry name" value="beta-beta-alpha zinc fingers"/>
    <property type="match status" value="1"/>
</dbReference>
<dbReference type="GO" id="GO:0000981">
    <property type="term" value="F:DNA-binding transcription factor activity, RNA polymerase II-specific"/>
    <property type="evidence" value="ECO:0007669"/>
    <property type="project" value="TreeGrafter"/>
</dbReference>
<feature type="compositionally biased region" description="Low complexity" evidence="6">
    <location>
        <begin position="266"/>
        <end position="280"/>
    </location>
</feature>
<dbReference type="GO" id="GO:0005634">
    <property type="term" value="C:nucleus"/>
    <property type="evidence" value="ECO:0007669"/>
    <property type="project" value="UniProtKB-ARBA"/>
</dbReference>
<dbReference type="EMBL" id="WHVB01000007">
    <property type="protein sequence ID" value="KAF8481311.1"/>
    <property type="molecule type" value="Genomic_DNA"/>
</dbReference>
<feature type="domain" description="C2H2-type" evidence="7">
    <location>
        <begin position="237"/>
        <end position="267"/>
    </location>
</feature>
<name>A0A9P5T9T1_9AGAM</name>
<accession>A0A9P5T9T1</accession>
<dbReference type="InterPro" id="IPR036236">
    <property type="entry name" value="Znf_C2H2_sf"/>
</dbReference>
<proteinExistence type="predicted"/>
<dbReference type="Proteomes" id="UP000759537">
    <property type="component" value="Unassembled WGS sequence"/>
</dbReference>
<sequence>MSTEDDCLWPFLGEAAKPDLPFFPPLPQADAPPPESFDNEFEGLEFEGLVQLPEDNFSSFRGSTPVFTSPSVFSHSTESGYDLAASEYSYGYPHSNYSMPLDIAFHNVRVSSEYGGVDTLQNPTYTSAFNDLSSFGPLPPTPSPSPPLRMAKAQSDYGPSKSHQPHFGISPDNLSLPRQQPATPTIPSVLPVQASDKQSHSGHGKGHQCPNCSRAFARAFNLKTHMDTHNPERVKQYICPHSSCKRPFSRKHDLQRHRTAIHRDQASASSVYSDSSSRVSKPAIGVTAGGRAWCDKCGKGRVGREGGCDCFDVK</sequence>
<evidence type="ECO:0000313" key="9">
    <source>
        <dbReference type="Proteomes" id="UP000759537"/>
    </source>
</evidence>
<dbReference type="PANTHER" id="PTHR19818:SF139">
    <property type="entry name" value="PAIR-RULE PROTEIN ODD-PAIRED"/>
    <property type="match status" value="1"/>
</dbReference>
<feature type="compositionally biased region" description="Polar residues" evidence="6">
    <location>
        <begin position="172"/>
        <end position="186"/>
    </location>
</feature>
<feature type="region of interest" description="Disordered" evidence="6">
    <location>
        <begin position="259"/>
        <end position="281"/>
    </location>
</feature>
<dbReference type="GO" id="GO:0000978">
    <property type="term" value="F:RNA polymerase II cis-regulatory region sequence-specific DNA binding"/>
    <property type="evidence" value="ECO:0007669"/>
    <property type="project" value="TreeGrafter"/>
</dbReference>
<feature type="region of interest" description="Disordered" evidence="6">
    <location>
        <begin position="131"/>
        <end position="188"/>
    </location>
</feature>
<dbReference type="PROSITE" id="PS50157">
    <property type="entry name" value="ZINC_FINGER_C2H2_2"/>
    <property type="match status" value="2"/>
</dbReference>
<evidence type="ECO:0000256" key="4">
    <source>
        <dbReference type="ARBA" id="ARBA00022833"/>
    </source>
</evidence>
<dbReference type="Pfam" id="PF00096">
    <property type="entry name" value="zf-C2H2"/>
    <property type="match status" value="2"/>
</dbReference>
<dbReference type="Gene3D" id="3.30.160.60">
    <property type="entry name" value="Classic Zinc Finger"/>
    <property type="match status" value="2"/>
</dbReference>
<dbReference type="PROSITE" id="PS00028">
    <property type="entry name" value="ZINC_FINGER_C2H2_1"/>
    <property type="match status" value="2"/>
</dbReference>
<keyword evidence="4" id="KW-0862">Zinc</keyword>
<dbReference type="SMART" id="SM00355">
    <property type="entry name" value="ZnF_C2H2"/>
    <property type="match status" value="2"/>
</dbReference>
<keyword evidence="2" id="KW-0677">Repeat</keyword>
<evidence type="ECO:0000313" key="8">
    <source>
        <dbReference type="EMBL" id="KAF8481311.1"/>
    </source>
</evidence>
<dbReference type="InterPro" id="IPR050329">
    <property type="entry name" value="GLI_C2H2-zinc-finger"/>
</dbReference>